<dbReference type="PROSITE" id="PS00178">
    <property type="entry name" value="AA_TRNA_LIGASE_I"/>
    <property type="match status" value="1"/>
</dbReference>
<dbReference type="InterPro" id="IPR002300">
    <property type="entry name" value="aa-tRNA-synth_Ia"/>
</dbReference>
<evidence type="ECO:0000256" key="6">
    <source>
        <dbReference type="ARBA" id="ARBA00022840"/>
    </source>
</evidence>
<dbReference type="CDD" id="cd00817">
    <property type="entry name" value="ValRS_core"/>
    <property type="match status" value="1"/>
</dbReference>
<dbReference type="SUPFAM" id="SSF52374">
    <property type="entry name" value="Nucleotidylyl transferase"/>
    <property type="match status" value="1"/>
</dbReference>
<evidence type="ECO:0000259" key="13">
    <source>
        <dbReference type="Pfam" id="PF08264"/>
    </source>
</evidence>
<dbReference type="InterPro" id="IPR013155">
    <property type="entry name" value="M/V/L/I-tRNA-synth_anticd-bd"/>
</dbReference>
<reference evidence="15 16" key="1">
    <citation type="submission" date="2017-09" db="EMBL/GenBank/DDBJ databases">
        <title>Bloom of a denitrifying methanotroph, Candidatus Methylomirabilis limnetica, in a deep stratified lake.</title>
        <authorList>
            <person name="Graf J.S."/>
            <person name="Marchant H.K."/>
            <person name="Tienken D."/>
            <person name="Hach P.F."/>
            <person name="Brand A."/>
            <person name="Schubert C.J."/>
            <person name="Kuypers M.M."/>
            <person name="Milucka J."/>
        </authorList>
    </citation>
    <scope>NUCLEOTIDE SEQUENCE [LARGE SCALE GENOMIC DNA]</scope>
    <source>
        <strain evidence="15 16">Zug</strain>
    </source>
</reference>
<comment type="similarity">
    <text evidence="11">Belongs to the class-I aminoacyl-tRNA synthetase family. ValS type 1 subfamily.</text>
</comment>
<dbReference type="InterPro" id="IPR009080">
    <property type="entry name" value="tRNAsynth_Ia_anticodon-bd"/>
</dbReference>
<dbReference type="NCBIfam" id="TIGR00422">
    <property type="entry name" value="valS"/>
    <property type="match status" value="1"/>
</dbReference>
<dbReference type="InterPro" id="IPR002303">
    <property type="entry name" value="Valyl-tRNA_ligase"/>
</dbReference>
<dbReference type="InterPro" id="IPR037118">
    <property type="entry name" value="Val-tRNA_synth_C_sf"/>
</dbReference>
<dbReference type="Gene3D" id="1.10.287.380">
    <property type="entry name" value="Valyl-tRNA synthetase, C-terminal domain"/>
    <property type="match status" value="1"/>
</dbReference>
<dbReference type="GO" id="GO:0005524">
    <property type="term" value="F:ATP binding"/>
    <property type="evidence" value="ECO:0007669"/>
    <property type="project" value="UniProtKB-UniRule"/>
</dbReference>
<dbReference type="PRINTS" id="PR00986">
    <property type="entry name" value="TRNASYNTHVAL"/>
</dbReference>
<dbReference type="GO" id="GO:0006438">
    <property type="term" value="P:valyl-tRNA aminoacylation"/>
    <property type="evidence" value="ECO:0007669"/>
    <property type="project" value="UniProtKB-UniRule"/>
</dbReference>
<dbReference type="PANTHER" id="PTHR11946:SF93">
    <property type="entry name" value="VALINE--TRNA LIGASE, CHLOROPLASTIC_MITOCHONDRIAL 2"/>
    <property type="match status" value="1"/>
</dbReference>
<proteinExistence type="inferred from homology"/>
<keyword evidence="4 11" id="KW-0436">Ligase</keyword>
<dbReference type="GO" id="GO:0004832">
    <property type="term" value="F:valine-tRNA ligase activity"/>
    <property type="evidence" value="ECO:0007669"/>
    <property type="project" value="UniProtKB-UniRule"/>
</dbReference>
<evidence type="ECO:0000256" key="2">
    <source>
        <dbReference type="ARBA" id="ARBA00011245"/>
    </source>
</evidence>
<dbReference type="Pfam" id="PF08264">
    <property type="entry name" value="Anticodon_1"/>
    <property type="match status" value="1"/>
</dbReference>
<comment type="subunit">
    <text evidence="2 11">Monomer.</text>
</comment>
<dbReference type="CDD" id="cd07962">
    <property type="entry name" value="Anticodon_Ia_Val"/>
    <property type="match status" value="1"/>
</dbReference>
<comment type="domain">
    <text evidence="11">The C-terminal coiled-coil domain is crucial for aminoacylation activity.</text>
</comment>
<dbReference type="InterPro" id="IPR009008">
    <property type="entry name" value="Val/Leu/Ile-tRNA-synth_edit"/>
</dbReference>
<gene>
    <name evidence="11" type="primary">valS</name>
    <name evidence="15" type="ORF">CLG94_12200</name>
</gene>
<evidence type="ECO:0000256" key="10">
    <source>
        <dbReference type="ARBA" id="ARBA00047552"/>
    </source>
</evidence>
<evidence type="ECO:0000256" key="7">
    <source>
        <dbReference type="ARBA" id="ARBA00022917"/>
    </source>
</evidence>
<evidence type="ECO:0000256" key="3">
    <source>
        <dbReference type="ARBA" id="ARBA00022490"/>
    </source>
</evidence>
<dbReference type="Pfam" id="PF00133">
    <property type="entry name" value="tRNA-synt_1"/>
    <property type="match status" value="1"/>
</dbReference>
<dbReference type="EMBL" id="NVQC01000036">
    <property type="protein sequence ID" value="PTL34976.1"/>
    <property type="molecule type" value="Genomic_DNA"/>
</dbReference>
<keyword evidence="9 11" id="KW-0030">Aminoacyl-tRNA synthetase</keyword>
<dbReference type="EC" id="6.1.1.9" evidence="11"/>
<comment type="caution">
    <text evidence="15">The sequence shown here is derived from an EMBL/GenBank/DDBJ whole genome shotgun (WGS) entry which is preliminary data.</text>
</comment>
<keyword evidence="7 11" id="KW-0648">Protein biosynthesis</keyword>
<keyword evidence="3 11" id="KW-0963">Cytoplasm</keyword>
<evidence type="ECO:0000259" key="12">
    <source>
        <dbReference type="Pfam" id="PF00133"/>
    </source>
</evidence>
<comment type="domain">
    <text evidence="11">ValRS has two distinct active sites: one for aminoacylation and one for editing. The misactivated threonine is translocated from the active site to the editing site.</text>
</comment>
<feature type="short sequence motif" description="'HIGH' region" evidence="11">
    <location>
        <begin position="51"/>
        <end position="61"/>
    </location>
</feature>
<evidence type="ECO:0000256" key="1">
    <source>
        <dbReference type="ARBA" id="ARBA00004496"/>
    </source>
</evidence>
<reference evidence="16" key="2">
    <citation type="journal article" date="2018" name="Environ. Microbiol.">
        <title>Bloom of a denitrifying methanotroph, 'Candidatus Methylomirabilis limnetica', in a deep stratified lake.</title>
        <authorList>
            <person name="Graf J.S."/>
            <person name="Mayr M.J."/>
            <person name="Marchant H.K."/>
            <person name="Tienken D."/>
            <person name="Hach P.F."/>
            <person name="Brand A."/>
            <person name="Schubert C.J."/>
            <person name="Kuypers M.M."/>
            <person name="Milucka J."/>
        </authorList>
    </citation>
    <scope>NUCLEOTIDE SEQUENCE [LARGE SCALE GENOMIC DNA]</scope>
    <source>
        <strain evidence="16">Zug</strain>
    </source>
</reference>
<feature type="domain" description="Valyl-tRNA synthetase tRNA-binding arm" evidence="14">
    <location>
        <begin position="872"/>
        <end position="934"/>
    </location>
</feature>
<evidence type="ECO:0000256" key="5">
    <source>
        <dbReference type="ARBA" id="ARBA00022741"/>
    </source>
</evidence>
<dbReference type="SUPFAM" id="SSF47323">
    <property type="entry name" value="Anticodon-binding domain of a subclass of class I aminoacyl-tRNA synthetases"/>
    <property type="match status" value="1"/>
</dbReference>
<dbReference type="FunFam" id="1.10.730.10:FF:000014">
    <property type="entry name" value="Valine--tRNA ligase"/>
    <property type="match status" value="1"/>
</dbReference>
<dbReference type="AlphaFoldDB" id="A0A2T4TV38"/>
<protein>
    <recommendedName>
        <fullName evidence="11">Valine--tRNA ligase</fullName>
        <ecNumber evidence="11">6.1.1.9</ecNumber>
    </recommendedName>
    <alternativeName>
        <fullName evidence="11">Valyl-tRNA synthetase</fullName>
        <shortName evidence="11">ValRS</shortName>
    </alternativeName>
</protein>
<dbReference type="NCBIfam" id="NF004349">
    <property type="entry name" value="PRK05729.1"/>
    <property type="match status" value="1"/>
</dbReference>
<evidence type="ECO:0000256" key="11">
    <source>
        <dbReference type="HAMAP-Rule" id="MF_02004"/>
    </source>
</evidence>
<dbReference type="FunFam" id="3.40.50.620:FF:000032">
    <property type="entry name" value="Valine--tRNA ligase"/>
    <property type="match status" value="1"/>
</dbReference>
<dbReference type="GO" id="GO:0005829">
    <property type="term" value="C:cytosol"/>
    <property type="evidence" value="ECO:0007669"/>
    <property type="project" value="TreeGrafter"/>
</dbReference>
<dbReference type="SUPFAM" id="SSF50677">
    <property type="entry name" value="ValRS/IleRS/LeuRS editing domain"/>
    <property type="match status" value="1"/>
</dbReference>
<dbReference type="Proteomes" id="UP000241436">
    <property type="component" value="Unassembled WGS sequence"/>
</dbReference>
<dbReference type="GO" id="GO:0002161">
    <property type="term" value="F:aminoacyl-tRNA deacylase activity"/>
    <property type="evidence" value="ECO:0007669"/>
    <property type="project" value="InterPro"/>
</dbReference>
<name>A0A2T4TV38_9BACT</name>
<comment type="function">
    <text evidence="11">Catalyzes the attachment of valine to tRNA(Val). As ValRS can inadvertently accommodate and process structurally similar amino acids such as threonine, to avoid such errors, it has a 'posttransfer' editing activity that hydrolyzes mischarged Thr-tRNA(Val) in a tRNA-dependent manner.</text>
</comment>
<feature type="coiled-coil region" evidence="11">
    <location>
        <begin position="868"/>
        <end position="898"/>
    </location>
</feature>
<comment type="subcellular location">
    <subcellularLocation>
        <location evidence="1 11">Cytoplasm</location>
    </subcellularLocation>
</comment>
<dbReference type="Gene3D" id="1.10.730.10">
    <property type="entry name" value="Isoleucyl-tRNA Synthetase, Domain 1"/>
    <property type="match status" value="1"/>
</dbReference>
<dbReference type="Pfam" id="PF10458">
    <property type="entry name" value="Val_tRNA-synt_C"/>
    <property type="match status" value="1"/>
</dbReference>
<dbReference type="Gene3D" id="3.40.50.620">
    <property type="entry name" value="HUPs"/>
    <property type="match status" value="2"/>
</dbReference>
<dbReference type="SUPFAM" id="SSF46589">
    <property type="entry name" value="tRNA-binding arm"/>
    <property type="match status" value="1"/>
</dbReference>
<keyword evidence="5 11" id="KW-0547">Nucleotide-binding</keyword>
<keyword evidence="16" id="KW-1185">Reference proteome</keyword>
<evidence type="ECO:0000313" key="15">
    <source>
        <dbReference type="EMBL" id="PTL34976.1"/>
    </source>
</evidence>
<dbReference type="InterPro" id="IPR019499">
    <property type="entry name" value="Val-tRNA_synth_tRNA-bd"/>
</dbReference>
<dbReference type="InterPro" id="IPR010978">
    <property type="entry name" value="tRNA-bd_arm"/>
</dbReference>
<evidence type="ECO:0000313" key="16">
    <source>
        <dbReference type="Proteomes" id="UP000241436"/>
    </source>
</evidence>
<dbReference type="InterPro" id="IPR001412">
    <property type="entry name" value="aa-tRNA-synth_I_CS"/>
</dbReference>
<keyword evidence="6 11" id="KW-0067">ATP-binding</keyword>
<sequence length="941" mass="107241">MTEPEMPRVKKAGYDPHGIEEHWAKVWEEAGYSKVDESLPKPPFAIVMPPPNITGFLHIGHAMNNTLQDILIRWRRMQGYNALWIPGTDHAGIATQNVVERQLQEEGRGREDLGRTGFVDRVWRWKAESGGTIIRQLKRLGVSCDWERECFTMDEDRQQAVREVFVRLYDEGLIYRGERLINWCPRCRTALSDIEVEHEDTKGFLYHIAYPLVDDPATTLTVATTRPETMLGDTAVAVHPDDPRYNRLIGCQVRLPLTGRTIPVVGDPVLVDREFGTGAVKITPAHDFNDFEAGERHQLPRIALLDETGRISGCADEAQIDPALYHEIKGVEVGRAREIVVRWLQERGLLVKVEDHLHAVGKCYRCRTVVEPFLSTQWFVSVKPLAEPAILAVEEGRTRFVPEHWENTYFAWMRNLKDWCISRQLWWGHQIPVWYCRRCDGDNILFAGRAAGTGTTTEGEEVLRIHRDAQPIVASPEPTACPRCGAHALVRDPDVLDTWFSSALWPFSTMGWPKQSNLLTRFYPTATLVTSFDIIFFWVARMMMMGLKFRGDVPFREVYIHALVRDAEGQKMSKSKGNVIDPLDIIDKYGADAFRFTLAALAAQGRDIRLSEERIEGYRHFCNKLWNANQFLARHLPLLEGSLPPVSSLSLDLADRWLLSRLHELIGSVTKALEEYRFNEAASALYQFVWHEYCDWYVEIVKARLSSNASLEQQQACGEPCRTTGVALLCLGLDTVLRLLHPFMPFITEEIWHHLPHHGTSLMVAEWPTADSGWQDANAERSMGLLMDLTRATRDLRSDLEIPSHKSIRLVLRTSSDNDDRAIDAVMPYLAALTRAEHVTSGQHLDRPSPAAVALVGGIEVHLPADDLSVFAARQQKLQRELEKVEQERAKVDKKLNNPDFLLKAPEEVVTKEREAHARLMDTRTKLLQHLERIEHLLRPA</sequence>
<dbReference type="Gene3D" id="3.90.740.10">
    <property type="entry name" value="Valyl/Leucyl/Isoleucyl-tRNA synthetase, editing domain"/>
    <property type="match status" value="1"/>
</dbReference>
<evidence type="ECO:0000259" key="14">
    <source>
        <dbReference type="Pfam" id="PF10458"/>
    </source>
</evidence>
<feature type="binding site" evidence="11">
    <location>
        <position position="574"/>
    </location>
    <ligand>
        <name>ATP</name>
        <dbReference type="ChEBI" id="CHEBI:30616"/>
    </ligand>
</feature>
<dbReference type="OrthoDB" id="9810365at2"/>
<evidence type="ECO:0000256" key="8">
    <source>
        <dbReference type="ARBA" id="ARBA00023054"/>
    </source>
</evidence>
<dbReference type="InterPro" id="IPR033705">
    <property type="entry name" value="Anticodon_Ia_Val"/>
</dbReference>
<accession>A0A2T4TV38</accession>
<dbReference type="PANTHER" id="PTHR11946">
    <property type="entry name" value="VALYL-TRNA SYNTHETASES"/>
    <property type="match status" value="1"/>
</dbReference>
<dbReference type="HAMAP" id="MF_02004">
    <property type="entry name" value="Val_tRNA_synth_type1"/>
    <property type="match status" value="1"/>
</dbReference>
<organism evidence="15 16">
    <name type="scientific">Candidatus Methylomirabilis limnetica</name>
    <dbReference type="NCBI Taxonomy" id="2033718"/>
    <lineage>
        <taxon>Bacteria</taxon>
        <taxon>Candidatus Methylomirabilota</taxon>
        <taxon>Candidatus Methylomirabilia</taxon>
        <taxon>Candidatus Methylomirabilales</taxon>
        <taxon>Candidatus Methylomirabilaceae</taxon>
        <taxon>Candidatus Methylomirabilis</taxon>
    </lineage>
</organism>
<dbReference type="RefSeq" id="WP_107563928.1">
    <property type="nucleotide sequence ID" value="NZ_NVQC01000036.1"/>
</dbReference>
<feature type="domain" description="Aminoacyl-tRNA synthetase class Ia" evidence="12">
    <location>
        <begin position="23"/>
        <end position="611"/>
    </location>
</feature>
<feature type="short sequence motif" description="'KMSKS' region" evidence="11">
    <location>
        <begin position="571"/>
        <end position="575"/>
    </location>
</feature>
<feature type="domain" description="Methionyl/Valyl/Leucyl/Isoleucyl-tRNA synthetase anticodon-binding" evidence="13">
    <location>
        <begin position="655"/>
        <end position="810"/>
    </location>
</feature>
<evidence type="ECO:0000256" key="9">
    <source>
        <dbReference type="ARBA" id="ARBA00023146"/>
    </source>
</evidence>
<keyword evidence="8 11" id="KW-0175">Coiled coil</keyword>
<dbReference type="InterPro" id="IPR014729">
    <property type="entry name" value="Rossmann-like_a/b/a_fold"/>
</dbReference>
<comment type="catalytic activity">
    <reaction evidence="10 11">
        <text>tRNA(Val) + L-valine + ATP = L-valyl-tRNA(Val) + AMP + diphosphate</text>
        <dbReference type="Rhea" id="RHEA:10704"/>
        <dbReference type="Rhea" id="RHEA-COMP:9672"/>
        <dbReference type="Rhea" id="RHEA-COMP:9708"/>
        <dbReference type="ChEBI" id="CHEBI:30616"/>
        <dbReference type="ChEBI" id="CHEBI:33019"/>
        <dbReference type="ChEBI" id="CHEBI:57762"/>
        <dbReference type="ChEBI" id="CHEBI:78442"/>
        <dbReference type="ChEBI" id="CHEBI:78537"/>
        <dbReference type="ChEBI" id="CHEBI:456215"/>
        <dbReference type="EC" id="6.1.1.9"/>
    </reaction>
</comment>
<evidence type="ECO:0000256" key="4">
    <source>
        <dbReference type="ARBA" id="ARBA00022598"/>
    </source>
</evidence>